<proteinExistence type="predicted"/>
<dbReference type="Proteomes" id="UP001165289">
    <property type="component" value="Unassembled WGS sequence"/>
</dbReference>
<organism evidence="1 2">
    <name type="scientific">Oopsacas minuta</name>
    <dbReference type="NCBI Taxonomy" id="111878"/>
    <lineage>
        <taxon>Eukaryota</taxon>
        <taxon>Metazoa</taxon>
        <taxon>Porifera</taxon>
        <taxon>Hexactinellida</taxon>
        <taxon>Hexasterophora</taxon>
        <taxon>Lyssacinosida</taxon>
        <taxon>Leucopsacidae</taxon>
        <taxon>Oopsacas</taxon>
    </lineage>
</organism>
<comment type="caution">
    <text evidence="1">The sequence shown here is derived from an EMBL/GenBank/DDBJ whole genome shotgun (WGS) entry which is preliminary data.</text>
</comment>
<dbReference type="EMBL" id="JAKMXF010000235">
    <property type="protein sequence ID" value="KAI6654008.1"/>
    <property type="molecule type" value="Genomic_DNA"/>
</dbReference>
<evidence type="ECO:0000313" key="2">
    <source>
        <dbReference type="Proteomes" id="UP001165289"/>
    </source>
</evidence>
<protein>
    <submittedName>
        <fullName evidence="1">Uncharacterized protein</fullName>
    </submittedName>
</protein>
<sequence>MDSGSLSMLRWTLSGGGEFHNPINIYNSRANLPETSTEFTCKRGVTVLSTNSISVIAPLLTISYGVVPAGSVSLLYPDVNTLAVPSAVQDVILSINID</sequence>
<evidence type="ECO:0000313" key="1">
    <source>
        <dbReference type="EMBL" id="KAI6654008.1"/>
    </source>
</evidence>
<reference evidence="1 2" key="1">
    <citation type="journal article" date="2023" name="BMC Biol.">
        <title>The compact genome of the sponge Oopsacas minuta (Hexactinellida) is lacking key metazoan core genes.</title>
        <authorList>
            <person name="Santini S."/>
            <person name="Schenkelaars Q."/>
            <person name="Jourda C."/>
            <person name="Duchesne M."/>
            <person name="Belahbib H."/>
            <person name="Rocher C."/>
            <person name="Selva M."/>
            <person name="Riesgo A."/>
            <person name="Vervoort M."/>
            <person name="Leys S.P."/>
            <person name="Kodjabachian L."/>
            <person name="Le Bivic A."/>
            <person name="Borchiellini C."/>
            <person name="Claverie J.M."/>
            <person name="Renard E."/>
        </authorList>
    </citation>
    <scope>NUCLEOTIDE SEQUENCE [LARGE SCALE GENOMIC DNA]</scope>
    <source>
        <strain evidence="1">SPO-2</strain>
    </source>
</reference>
<keyword evidence="2" id="KW-1185">Reference proteome</keyword>
<accession>A0AAV7JZB4</accession>
<gene>
    <name evidence="1" type="ORF">LOD99_11463</name>
</gene>
<name>A0AAV7JZB4_9METZ</name>
<feature type="non-terminal residue" evidence="1">
    <location>
        <position position="98"/>
    </location>
</feature>
<dbReference type="AlphaFoldDB" id="A0AAV7JZB4"/>